<dbReference type="EMBL" id="BRYB01000851">
    <property type="protein sequence ID" value="GMI38949.1"/>
    <property type="molecule type" value="Genomic_DNA"/>
</dbReference>
<comment type="caution">
    <text evidence="13">The sequence shown here is derived from an EMBL/GenBank/DDBJ whole genome shotgun (WGS) entry which is preliminary data.</text>
</comment>
<comment type="similarity">
    <text evidence="2 10">Belongs to the glycosyltransferase 31 family.</text>
</comment>
<dbReference type="EC" id="2.4.1.-" evidence="10"/>
<keyword evidence="12" id="KW-0732">Signal</keyword>
<evidence type="ECO:0000256" key="10">
    <source>
        <dbReference type="RuleBase" id="RU363063"/>
    </source>
</evidence>
<keyword evidence="6" id="KW-0735">Signal-anchor</keyword>
<feature type="region of interest" description="Disordered" evidence="11">
    <location>
        <begin position="65"/>
        <end position="138"/>
    </location>
</feature>
<evidence type="ECO:0000313" key="13">
    <source>
        <dbReference type="EMBL" id="GMI38949.1"/>
    </source>
</evidence>
<dbReference type="InterPro" id="IPR002659">
    <property type="entry name" value="Glyco_trans_31"/>
</dbReference>
<keyword evidence="7" id="KW-1133">Transmembrane helix</keyword>
<evidence type="ECO:0000256" key="11">
    <source>
        <dbReference type="SAM" id="MobiDB-lite"/>
    </source>
</evidence>
<dbReference type="SUPFAM" id="SSF101447">
    <property type="entry name" value="Formin homology 2 domain (FH2 domain)"/>
    <property type="match status" value="1"/>
</dbReference>
<evidence type="ECO:0000256" key="3">
    <source>
        <dbReference type="ARBA" id="ARBA00022676"/>
    </source>
</evidence>
<comment type="subcellular location">
    <subcellularLocation>
        <location evidence="1 10">Golgi apparatus membrane</location>
        <topology evidence="1 10">Single-pass type II membrane protein</topology>
    </subcellularLocation>
</comment>
<evidence type="ECO:0000256" key="8">
    <source>
        <dbReference type="ARBA" id="ARBA00023034"/>
    </source>
</evidence>
<dbReference type="Proteomes" id="UP001165060">
    <property type="component" value="Unassembled WGS sequence"/>
</dbReference>
<evidence type="ECO:0000256" key="12">
    <source>
        <dbReference type="SAM" id="SignalP"/>
    </source>
</evidence>
<keyword evidence="8 10" id="KW-0333">Golgi apparatus</keyword>
<dbReference type="Gene3D" id="3.90.550.50">
    <property type="match status" value="1"/>
</dbReference>
<feature type="signal peptide" evidence="12">
    <location>
        <begin position="1"/>
        <end position="39"/>
    </location>
</feature>
<evidence type="ECO:0000256" key="9">
    <source>
        <dbReference type="ARBA" id="ARBA00023136"/>
    </source>
</evidence>
<dbReference type="PANTHER" id="PTHR11214">
    <property type="entry name" value="BETA-1,3-N-ACETYLGLUCOSAMINYLTRANSFERASE"/>
    <property type="match status" value="1"/>
</dbReference>
<evidence type="ECO:0000256" key="5">
    <source>
        <dbReference type="ARBA" id="ARBA00022692"/>
    </source>
</evidence>
<reference evidence="13 14" key="1">
    <citation type="journal article" date="2023" name="Commun. Biol.">
        <title>Genome analysis of Parmales, the sister group of diatoms, reveals the evolutionary specialization of diatoms from phago-mixotrophs to photoautotrophs.</title>
        <authorList>
            <person name="Ban H."/>
            <person name="Sato S."/>
            <person name="Yoshikawa S."/>
            <person name="Yamada K."/>
            <person name="Nakamura Y."/>
            <person name="Ichinomiya M."/>
            <person name="Sato N."/>
            <person name="Blanc-Mathieu R."/>
            <person name="Endo H."/>
            <person name="Kuwata A."/>
            <person name="Ogata H."/>
        </authorList>
    </citation>
    <scope>NUCLEOTIDE SEQUENCE [LARGE SCALE GENOMIC DNA]</scope>
</reference>
<keyword evidence="5" id="KW-0812">Transmembrane</keyword>
<organism evidence="13 14">
    <name type="scientific">Tetraparma gracilis</name>
    <dbReference type="NCBI Taxonomy" id="2962635"/>
    <lineage>
        <taxon>Eukaryota</taxon>
        <taxon>Sar</taxon>
        <taxon>Stramenopiles</taxon>
        <taxon>Ochrophyta</taxon>
        <taxon>Bolidophyceae</taxon>
        <taxon>Parmales</taxon>
        <taxon>Triparmaceae</taxon>
        <taxon>Tetraparma</taxon>
    </lineage>
</organism>
<keyword evidence="14" id="KW-1185">Reference proteome</keyword>
<dbReference type="PANTHER" id="PTHR11214:SF3">
    <property type="entry name" value="BETA-1,3-GALACTOSYLTRANSFERASE 6"/>
    <property type="match status" value="1"/>
</dbReference>
<keyword evidence="4" id="KW-0808">Transferase</keyword>
<name>A0ABQ6N2B9_9STRA</name>
<evidence type="ECO:0000256" key="7">
    <source>
        <dbReference type="ARBA" id="ARBA00022989"/>
    </source>
</evidence>
<evidence type="ECO:0000256" key="2">
    <source>
        <dbReference type="ARBA" id="ARBA00008661"/>
    </source>
</evidence>
<evidence type="ECO:0000313" key="14">
    <source>
        <dbReference type="Proteomes" id="UP001165060"/>
    </source>
</evidence>
<feature type="chain" id="PRO_5046693736" description="Hexosyltransferase" evidence="12">
    <location>
        <begin position="40"/>
        <end position="434"/>
    </location>
</feature>
<protein>
    <recommendedName>
        <fullName evidence="10">Hexosyltransferase</fullName>
        <ecNumber evidence="10">2.4.1.-</ecNumber>
    </recommendedName>
</protein>
<sequence>MPAPARPSSLKFSHLRLAMLFLLSVSLLLIVKNLSHVESEQPPTADASDHKATFDAVTKRANDVLSRSPLASPPMPGSNGGGIYVPPPVPAPPSPGPPPAAPAAAAPRPPPPPPPPPPPAPADPNMIPPHGTFLGETHRTSSPVTVFVLSFYSDLAARQTIRETWASGHENVYFVIGVPCPIPTGQRDEYFCVLADEAVRPTPEEQADYDAECAANGLLVDEEQRVHHDLIRISDVTEAYRHLPHKLKAAYQWGILNTQSKFFVKTDDDSFVRVDTLSLELLTSYQADTPTLIGAIKPHAIVDHTGARTSGRNKELPEYKPDVYPPWAAGNNGHAVSRPIAQYVSDKRYDLFEYQGEDTSLGIWLDESPLKGKVKFVTSNRFSGSLMTWEGKCEDPEFYSIGHNISPETMRKCFALMDEKPGASERLRGFIEAM</sequence>
<feature type="compositionally biased region" description="Pro residues" evidence="11">
    <location>
        <begin position="85"/>
        <end position="122"/>
    </location>
</feature>
<accession>A0ABQ6N2B9</accession>
<gene>
    <name evidence="13" type="ORF">TeGR_g11087</name>
</gene>
<evidence type="ECO:0000256" key="1">
    <source>
        <dbReference type="ARBA" id="ARBA00004323"/>
    </source>
</evidence>
<dbReference type="Pfam" id="PF01762">
    <property type="entry name" value="Galactosyl_T"/>
    <property type="match status" value="1"/>
</dbReference>
<evidence type="ECO:0000256" key="6">
    <source>
        <dbReference type="ARBA" id="ARBA00022968"/>
    </source>
</evidence>
<keyword evidence="9" id="KW-0472">Membrane</keyword>
<proteinExistence type="inferred from homology"/>
<evidence type="ECO:0000256" key="4">
    <source>
        <dbReference type="ARBA" id="ARBA00022679"/>
    </source>
</evidence>
<keyword evidence="3 10" id="KW-0328">Glycosyltransferase</keyword>